<reference evidence="1 2" key="1">
    <citation type="submission" date="2018-08" db="EMBL/GenBank/DDBJ databases">
        <title>Bacillus chawlae sp. nov., Bacillus glennii sp. nov., and Bacillus saganii sp. nov. Isolated from the Vehicle Assembly Building at Kennedy Space Center where the Viking Spacecraft were Assembled.</title>
        <authorList>
            <person name="Seuylemezian A."/>
            <person name="Vaishampayan P."/>
        </authorList>
    </citation>
    <scope>NUCLEOTIDE SEQUENCE [LARGE SCALE GENOMIC DNA]</scope>
    <source>
        <strain evidence="1 2">V44-8</strain>
    </source>
</reference>
<dbReference type="AlphaFoldDB" id="A0A372LFW0"/>
<dbReference type="EMBL" id="QVTD01000003">
    <property type="protein sequence ID" value="RFU65170.1"/>
    <property type="molecule type" value="Genomic_DNA"/>
</dbReference>
<dbReference type="Gene3D" id="3.50.30.50">
    <property type="entry name" value="Putative cyclase"/>
    <property type="match status" value="1"/>
</dbReference>
<proteinExistence type="predicted"/>
<dbReference type="OrthoDB" id="9796085at2"/>
<dbReference type="Pfam" id="PF04199">
    <property type="entry name" value="Cyclase"/>
    <property type="match status" value="1"/>
</dbReference>
<evidence type="ECO:0000313" key="2">
    <source>
        <dbReference type="Proteomes" id="UP000262939"/>
    </source>
</evidence>
<evidence type="ECO:0000313" key="1">
    <source>
        <dbReference type="EMBL" id="RFU65170.1"/>
    </source>
</evidence>
<dbReference type="Proteomes" id="UP000262939">
    <property type="component" value="Unassembled WGS sequence"/>
</dbReference>
<dbReference type="PANTHER" id="PTHR31118">
    <property type="entry name" value="CYCLASE-LIKE PROTEIN 2"/>
    <property type="match status" value="1"/>
</dbReference>
<organism evidence="1 2">
    <name type="scientific">Peribacillus glennii</name>
    <dbReference type="NCBI Taxonomy" id="2303991"/>
    <lineage>
        <taxon>Bacteria</taxon>
        <taxon>Bacillati</taxon>
        <taxon>Bacillota</taxon>
        <taxon>Bacilli</taxon>
        <taxon>Bacillales</taxon>
        <taxon>Bacillaceae</taxon>
        <taxon>Peribacillus</taxon>
    </lineage>
</organism>
<dbReference type="RefSeq" id="WP_117321346.1">
    <property type="nucleotide sequence ID" value="NZ_QVTD01000003.1"/>
</dbReference>
<dbReference type="InterPro" id="IPR037175">
    <property type="entry name" value="KFase_sf"/>
</dbReference>
<dbReference type="PANTHER" id="PTHR31118:SF12">
    <property type="entry name" value="CYCLASE-LIKE PROTEIN 2"/>
    <property type="match status" value="1"/>
</dbReference>
<dbReference type="GO" id="GO:0019441">
    <property type="term" value="P:L-tryptophan catabolic process to kynurenine"/>
    <property type="evidence" value="ECO:0007669"/>
    <property type="project" value="InterPro"/>
</dbReference>
<accession>A0A372LFW0</accession>
<gene>
    <name evidence="1" type="ORF">D0466_04480</name>
</gene>
<dbReference type="GO" id="GO:0004061">
    <property type="term" value="F:arylformamidase activity"/>
    <property type="evidence" value="ECO:0007669"/>
    <property type="project" value="InterPro"/>
</dbReference>
<protein>
    <submittedName>
        <fullName evidence="1">Cyclase family protein</fullName>
    </submittedName>
</protein>
<keyword evidence="2" id="KW-1185">Reference proteome</keyword>
<sequence>MAKLIDLTMPIYEGMPQHPAHGNTPHFMSGTRSHDAWRNFNRRNHYDESDLVSFENENIIICGHTGTHMDACFHGDPSSDYSIDKMPVECGFGDAVWLDVSFRYGPKAEVTAKDLKDAEEKSGTTIRPGDIVLIHTGWSTIKDPVKYAFDHMGLSIEAGEWLREKKVKTVGIDNCNVDTAGALNLPVHMNFLRPRSLGLANDDFIAIIENLVNIDRIPKSRFLFSGAPIPYLGGTGGQVRALGFVE</sequence>
<name>A0A372LFW0_9BACI</name>
<comment type="caution">
    <text evidence="1">The sequence shown here is derived from an EMBL/GenBank/DDBJ whole genome shotgun (WGS) entry which is preliminary data.</text>
</comment>
<dbReference type="SUPFAM" id="SSF102198">
    <property type="entry name" value="Putative cyclase"/>
    <property type="match status" value="1"/>
</dbReference>
<dbReference type="InterPro" id="IPR007325">
    <property type="entry name" value="KFase/CYL"/>
</dbReference>